<gene>
    <name evidence="2" type="ORF">AFUS01_LOCUS14</name>
</gene>
<dbReference type="GO" id="GO:0098970">
    <property type="term" value="P:postsynaptic neurotransmitter receptor diffusion trapping"/>
    <property type="evidence" value="ECO:0007669"/>
    <property type="project" value="TreeGrafter"/>
</dbReference>
<evidence type="ECO:0000256" key="1">
    <source>
        <dbReference type="SAM" id="Phobius"/>
    </source>
</evidence>
<dbReference type="InterPro" id="IPR051072">
    <property type="entry name" value="CACNG_subunit"/>
</dbReference>
<dbReference type="GO" id="GO:0019226">
    <property type="term" value="P:transmission of nerve impulse"/>
    <property type="evidence" value="ECO:0007669"/>
    <property type="project" value="TreeGrafter"/>
</dbReference>
<feature type="transmembrane region" description="Helical" evidence="1">
    <location>
        <begin position="116"/>
        <end position="140"/>
    </location>
</feature>
<dbReference type="GO" id="GO:0016247">
    <property type="term" value="F:channel regulator activity"/>
    <property type="evidence" value="ECO:0007669"/>
    <property type="project" value="TreeGrafter"/>
</dbReference>
<dbReference type="GO" id="GO:0032281">
    <property type="term" value="C:AMPA glutamate receptor complex"/>
    <property type="evidence" value="ECO:0007669"/>
    <property type="project" value="TreeGrafter"/>
</dbReference>
<protein>
    <recommendedName>
        <fullName evidence="4">Voltage-dependent calcium channel gamma-5 subunit</fullName>
    </recommendedName>
</protein>
<dbReference type="PANTHER" id="PTHR12107:SF0">
    <property type="entry name" value="STARGAZIN (MAMMALIAN CALCIUM CHANNEL) HOMOLOG"/>
    <property type="match status" value="1"/>
</dbReference>
<dbReference type="PANTHER" id="PTHR12107">
    <property type="entry name" value="VOLTAGE-DEPENDENT CALCIUM CHANNEL GAMMA SUBUNIT"/>
    <property type="match status" value="1"/>
</dbReference>
<keyword evidence="3" id="KW-1185">Reference proteome</keyword>
<sequence length="417" mass="47250">MKKPYKHLAVLGTLCCIAALAVLWMAVLTVDWVSIQEPQIDQLELDKLGPYEEPKPHLIRVKFGLFKMCFQNAQRLNQECRDLDWYNFGLINFGASRKVPEMPTALIANCVQKLKFTLPFIGLSVVFTSASFLCLTFGHFCPRNKKIIEASMLILAGLCQATALLTFVTQIGSEFEANMPYSHHQQRLTSFYRYKYGYSFYLFLLSFSLSELAALFDMAAYFRKFPPNHYVITFHRQEPSPFMATSTTSPPMTMTLPVTMTNSNHHSYNNTLNHNHHHNHSQGRNNFHTLPANHNHSHHQSLHNNGPLAHKYQPHPQPTQHPDICNDFSSEHIDLTIASRHSLEHGITYGVIGSNGQAPSDHQCDTGIMPPQAYLSPEVTITTIERTSAYGTLRNNSKIPSTATMESFGTLRKENNL</sequence>
<dbReference type="GO" id="GO:0098839">
    <property type="term" value="C:postsynaptic density membrane"/>
    <property type="evidence" value="ECO:0007669"/>
    <property type="project" value="TreeGrafter"/>
</dbReference>
<accession>A0A8J2NQ16</accession>
<dbReference type="GO" id="GO:0099590">
    <property type="term" value="P:neurotransmitter receptor internalization"/>
    <property type="evidence" value="ECO:0007669"/>
    <property type="project" value="TreeGrafter"/>
</dbReference>
<dbReference type="EMBL" id="CAJVCH010000001">
    <property type="protein sequence ID" value="CAG7628990.1"/>
    <property type="molecule type" value="Genomic_DNA"/>
</dbReference>
<dbReference type="GO" id="GO:0051968">
    <property type="term" value="P:positive regulation of synaptic transmission, glutamatergic"/>
    <property type="evidence" value="ECO:0007669"/>
    <property type="project" value="TreeGrafter"/>
</dbReference>
<evidence type="ECO:0008006" key="4">
    <source>
        <dbReference type="Google" id="ProtNLM"/>
    </source>
</evidence>
<comment type="caution">
    <text evidence="2">The sequence shown here is derived from an EMBL/GenBank/DDBJ whole genome shotgun (WGS) entry which is preliminary data.</text>
</comment>
<keyword evidence="1" id="KW-1133">Transmembrane helix</keyword>
<dbReference type="Proteomes" id="UP000708208">
    <property type="component" value="Unassembled WGS sequence"/>
</dbReference>
<dbReference type="GO" id="GO:0098943">
    <property type="term" value="P:neurotransmitter receptor transport, postsynaptic endosome to lysosome"/>
    <property type="evidence" value="ECO:0007669"/>
    <property type="project" value="TreeGrafter"/>
</dbReference>
<name>A0A8J2NQ16_9HEXA</name>
<keyword evidence="1" id="KW-0812">Transmembrane</keyword>
<keyword evidence="1" id="KW-0472">Membrane</keyword>
<feature type="transmembrane region" description="Helical" evidence="1">
    <location>
        <begin position="152"/>
        <end position="172"/>
    </location>
</feature>
<organism evidence="2 3">
    <name type="scientific">Allacma fusca</name>
    <dbReference type="NCBI Taxonomy" id="39272"/>
    <lineage>
        <taxon>Eukaryota</taxon>
        <taxon>Metazoa</taxon>
        <taxon>Ecdysozoa</taxon>
        <taxon>Arthropoda</taxon>
        <taxon>Hexapoda</taxon>
        <taxon>Collembola</taxon>
        <taxon>Symphypleona</taxon>
        <taxon>Sminthuridae</taxon>
        <taxon>Allacma</taxon>
    </lineage>
</organism>
<reference evidence="2" key="1">
    <citation type="submission" date="2021-06" db="EMBL/GenBank/DDBJ databases">
        <authorList>
            <person name="Hodson N. C."/>
            <person name="Mongue J. A."/>
            <person name="Jaron S. K."/>
        </authorList>
    </citation>
    <scope>NUCLEOTIDE SEQUENCE</scope>
</reference>
<evidence type="ECO:0000313" key="3">
    <source>
        <dbReference type="Proteomes" id="UP000708208"/>
    </source>
</evidence>
<feature type="transmembrane region" description="Helical" evidence="1">
    <location>
        <begin position="198"/>
        <end position="216"/>
    </location>
</feature>
<dbReference type="AlphaFoldDB" id="A0A8J2NQ16"/>
<proteinExistence type="predicted"/>
<dbReference type="GO" id="GO:0005245">
    <property type="term" value="F:voltage-gated calcium channel activity"/>
    <property type="evidence" value="ECO:0007669"/>
    <property type="project" value="TreeGrafter"/>
</dbReference>
<evidence type="ECO:0000313" key="2">
    <source>
        <dbReference type="EMBL" id="CAG7628990.1"/>
    </source>
</evidence>
<dbReference type="OrthoDB" id="10536419at2759"/>